<comment type="caution">
    <text evidence="6">The sequence shown here is derived from an EMBL/GenBank/DDBJ whole genome shotgun (WGS) entry which is preliminary data.</text>
</comment>
<dbReference type="SUPFAM" id="SSF46894">
    <property type="entry name" value="C-terminal effector domain of the bipartite response regulators"/>
    <property type="match status" value="1"/>
</dbReference>
<evidence type="ECO:0000256" key="4">
    <source>
        <dbReference type="SAM" id="MobiDB-lite"/>
    </source>
</evidence>
<keyword evidence="2" id="KW-0238">DNA-binding</keyword>
<feature type="domain" description="HTH luxR-type" evidence="5">
    <location>
        <begin position="30"/>
        <end position="76"/>
    </location>
</feature>
<evidence type="ECO:0000256" key="3">
    <source>
        <dbReference type="ARBA" id="ARBA00023163"/>
    </source>
</evidence>
<dbReference type="Proteomes" id="UP001602013">
    <property type="component" value="Unassembled WGS sequence"/>
</dbReference>
<dbReference type="InterPro" id="IPR000792">
    <property type="entry name" value="Tscrpt_reg_LuxR_C"/>
</dbReference>
<sequence length="108" mass="11721">MNCTRWRRDAPRPGRRPAGGADPPRSSRWVRLAVTGASNREIGAQLFLSPRTVAYHLYKAFPKLGISSRGELARLVPLTLNTGGSSARRKRRPAAGAVDPARAHPRGA</sequence>
<accession>A0ABW6SL50</accession>
<dbReference type="EMBL" id="JBIASD010000004">
    <property type="protein sequence ID" value="MFF3665686.1"/>
    <property type="molecule type" value="Genomic_DNA"/>
</dbReference>
<dbReference type="Gene3D" id="1.10.10.10">
    <property type="entry name" value="Winged helix-like DNA-binding domain superfamily/Winged helix DNA-binding domain"/>
    <property type="match status" value="1"/>
</dbReference>
<dbReference type="PRINTS" id="PR00038">
    <property type="entry name" value="HTHLUXR"/>
</dbReference>
<keyword evidence="7" id="KW-1185">Reference proteome</keyword>
<evidence type="ECO:0000256" key="1">
    <source>
        <dbReference type="ARBA" id="ARBA00023015"/>
    </source>
</evidence>
<dbReference type="RefSeq" id="WP_387409775.1">
    <property type="nucleotide sequence ID" value="NZ_JBIASD010000004.1"/>
</dbReference>
<proteinExistence type="predicted"/>
<keyword evidence="3" id="KW-0804">Transcription</keyword>
<evidence type="ECO:0000259" key="5">
    <source>
        <dbReference type="SMART" id="SM00421"/>
    </source>
</evidence>
<evidence type="ECO:0000313" key="7">
    <source>
        <dbReference type="Proteomes" id="UP001602013"/>
    </source>
</evidence>
<protein>
    <submittedName>
        <fullName evidence="6">Response regulator transcription factor</fullName>
    </submittedName>
</protein>
<dbReference type="InterPro" id="IPR016032">
    <property type="entry name" value="Sig_transdc_resp-reg_C-effctor"/>
</dbReference>
<dbReference type="InterPro" id="IPR036388">
    <property type="entry name" value="WH-like_DNA-bd_sf"/>
</dbReference>
<gene>
    <name evidence="6" type="ORF">ACFYXI_08825</name>
</gene>
<dbReference type="CDD" id="cd06170">
    <property type="entry name" value="LuxR_C_like"/>
    <property type="match status" value="1"/>
</dbReference>
<organism evidence="6 7">
    <name type="scientific">Microtetraspora malaysiensis</name>
    <dbReference type="NCBI Taxonomy" id="161358"/>
    <lineage>
        <taxon>Bacteria</taxon>
        <taxon>Bacillati</taxon>
        <taxon>Actinomycetota</taxon>
        <taxon>Actinomycetes</taxon>
        <taxon>Streptosporangiales</taxon>
        <taxon>Streptosporangiaceae</taxon>
        <taxon>Microtetraspora</taxon>
    </lineage>
</organism>
<evidence type="ECO:0000313" key="6">
    <source>
        <dbReference type="EMBL" id="MFF3665686.1"/>
    </source>
</evidence>
<feature type="region of interest" description="Disordered" evidence="4">
    <location>
        <begin position="82"/>
        <end position="108"/>
    </location>
</feature>
<dbReference type="SMART" id="SM00421">
    <property type="entry name" value="HTH_LUXR"/>
    <property type="match status" value="1"/>
</dbReference>
<name>A0ABW6SL50_9ACTN</name>
<dbReference type="PANTHER" id="PTHR44688">
    <property type="entry name" value="DNA-BINDING TRANSCRIPTIONAL ACTIVATOR DEVR_DOSR"/>
    <property type="match status" value="1"/>
</dbReference>
<evidence type="ECO:0000256" key="2">
    <source>
        <dbReference type="ARBA" id="ARBA00023125"/>
    </source>
</evidence>
<dbReference type="PANTHER" id="PTHR44688:SF16">
    <property type="entry name" value="DNA-BINDING TRANSCRIPTIONAL ACTIVATOR DEVR_DOSR"/>
    <property type="match status" value="1"/>
</dbReference>
<feature type="region of interest" description="Disordered" evidence="4">
    <location>
        <begin position="1"/>
        <end position="27"/>
    </location>
</feature>
<feature type="compositionally biased region" description="Basic and acidic residues" evidence="4">
    <location>
        <begin position="1"/>
        <end position="12"/>
    </location>
</feature>
<reference evidence="6 7" key="1">
    <citation type="submission" date="2024-10" db="EMBL/GenBank/DDBJ databases">
        <title>The Natural Products Discovery Center: Release of the First 8490 Sequenced Strains for Exploring Actinobacteria Biosynthetic Diversity.</title>
        <authorList>
            <person name="Kalkreuter E."/>
            <person name="Kautsar S.A."/>
            <person name="Yang D."/>
            <person name="Bader C.D."/>
            <person name="Teijaro C.N."/>
            <person name="Fluegel L."/>
            <person name="Davis C.M."/>
            <person name="Simpson J.R."/>
            <person name="Lauterbach L."/>
            <person name="Steele A.D."/>
            <person name="Gui C."/>
            <person name="Meng S."/>
            <person name="Li G."/>
            <person name="Viehrig K."/>
            <person name="Ye F."/>
            <person name="Su P."/>
            <person name="Kiefer A.F."/>
            <person name="Nichols A."/>
            <person name="Cepeda A.J."/>
            <person name="Yan W."/>
            <person name="Fan B."/>
            <person name="Jiang Y."/>
            <person name="Adhikari A."/>
            <person name="Zheng C.-J."/>
            <person name="Schuster L."/>
            <person name="Cowan T.M."/>
            <person name="Smanski M.J."/>
            <person name="Chevrette M.G."/>
            <person name="De Carvalho L.P.S."/>
            <person name="Shen B."/>
        </authorList>
    </citation>
    <scope>NUCLEOTIDE SEQUENCE [LARGE SCALE GENOMIC DNA]</scope>
    <source>
        <strain evidence="6 7">NPDC002173</strain>
    </source>
</reference>
<keyword evidence="1" id="KW-0805">Transcription regulation</keyword>
<dbReference type="Pfam" id="PF00196">
    <property type="entry name" value="GerE"/>
    <property type="match status" value="1"/>
</dbReference>